<evidence type="ECO:0000313" key="3">
    <source>
        <dbReference type="Proteomes" id="UP000474640"/>
    </source>
</evidence>
<name>A0A7C8RM57_ORBOL</name>
<feature type="compositionally biased region" description="Acidic residues" evidence="1">
    <location>
        <begin position="425"/>
        <end position="443"/>
    </location>
</feature>
<evidence type="ECO:0000256" key="1">
    <source>
        <dbReference type="SAM" id="MobiDB-lite"/>
    </source>
</evidence>
<feature type="compositionally biased region" description="Low complexity" evidence="1">
    <location>
        <begin position="237"/>
        <end position="261"/>
    </location>
</feature>
<feature type="region of interest" description="Disordered" evidence="1">
    <location>
        <begin position="24"/>
        <end position="80"/>
    </location>
</feature>
<dbReference type="Proteomes" id="UP000474640">
    <property type="component" value="Unassembled WGS sequence"/>
</dbReference>
<dbReference type="OrthoDB" id="5420836at2759"/>
<organism evidence="2 3">
    <name type="scientific">Orbilia oligospora</name>
    <name type="common">Nematode-trapping fungus</name>
    <name type="synonym">Arthrobotrys oligospora</name>
    <dbReference type="NCBI Taxonomy" id="2813651"/>
    <lineage>
        <taxon>Eukaryota</taxon>
        <taxon>Fungi</taxon>
        <taxon>Dikarya</taxon>
        <taxon>Ascomycota</taxon>
        <taxon>Pezizomycotina</taxon>
        <taxon>Orbiliomycetes</taxon>
        <taxon>Orbiliales</taxon>
        <taxon>Orbiliaceae</taxon>
        <taxon>Orbilia</taxon>
    </lineage>
</organism>
<feature type="compositionally biased region" description="Basic and acidic residues" evidence="1">
    <location>
        <begin position="201"/>
        <end position="234"/>
    </location>
</feature>
<protein>
    <submittedName>
        <fullName evidence="2">Uncharacterized protein</fullName>
    </submittedName>
</protein>
<feature type="compositionally biased region" description="Low complexity" evidence="1">
    <location>
        <begin position="34"/>
        <end position="74"/>
    </location>
</feature>
<sequence>MEIQHPPPPLPSISTLPSLSSPRFTPIAIAPKPSSSSSSSSSSSTLSTSTSSKLLTIPQTTMTTTTTTTTTTIPKTPPRELWTEPEKYDLLWSIILSTGLTATTIPWHKISLPRNHTQPSAQVVVQDIALGKHHITHPTFTPSNKAGVVMVASRDLQHTHHYHYHHHNNNNNNGVNNKRLEAGVRGSSKKRKLDDDNGSSNEEKKVDYDEKKEVKREEEQERVPISRDFEDTHHQHSSSLSSSSLSPPNSSISSPSSPISNPDHHHHHQPSTITTTVPTTTTTKPKPRRRRSTSPPINLDLSNPQITSYLKSSGYMNEDGTPVKKRRGRPTKDPFGLSVTLKKQLMRMDPNAPPMKKRGRPRKRFLDIDSGNNSIIKKSYSGGGGGDGMGRDDGSIPPGLREAIEKIGEEMVEELLVQGRSMRDTDDDEDEDEEEDVESEGYDGEVSGVWEGDETGDEEERDVRQEKVEDTATDGGDKPERMAIDKRDEAGSSLVKAEESLLNKGGSVPTRKVEKMAVDNLVE</sequence>
<evidence type="ECO:0000313" key="2">
    <source>
        <dbReference type="EMBL" id="KAF3287456.1"/>
    </source>
</evidence>
<dbReference type="EMBL" id="JAABOJ010000004">
    <property type="protein sequence ID" value="KAF3287456.1"/>
    <property type="molecule type" value="Genomic_DNA"/>
</dbReference>
<feature type="region of interest" description="Disordered" evidence="1">
    <location>
        <begin position="413"/>
        <end position="494"/>
    </location>
</feature>
<feature type="region of interest" description="Disordered" evidence="1">
    <location>
        <begin position="163"/>
        <end position="401"/>
    </location>
</feature>
<feature type="compositionally biased region" description="Polar residues" evidence="1">
    <location>
        <begin position="300"/>
        <end position="315"/>
    </location>
</feature>
<dbReference type="AlphaFoldDB" id="A0A7C8RM57"/>
<proteinExistence type="predicted"/>
<feature type="compositionally biased region" description="Acidic residues" evidence="1">
    <location>
        <begin position="451"/>
        <end position="460"/>
    </location>
</feature>
<feature type="compositionally biased region" description="Basic and acidic residues" evidence="1">
    <location>
        <begin position="461"/>
        <end position="494"/>
    </location>
</feature>
<accession>A0A7C8RM57</accession>
<comment type="caution">
    <text evidence="2">The sequence shown here is derived from an EMBL/GenBank/DDBJ whole genome shotgun (WGS) entry which is preliminary data.</text>
</comment>
<gene>
    <name evidence="2" type="ORF">TWF970_007181</name>
</gene>
<reference evidence="2 3" key="1">
    <citation type="submission" date="2020-01" db="EMBL/GenBank/DDBJ databases">
        <authorList>
            <person name="Palmer J.M."/>
        </authorList>
    </citation>
    <scope>NUCLEOTIDE SEQUENCE [LARGE SCALE GENOMIC DNA]</scope>
    <source>
        <strain evidence="2 3">TWF970</strain>
    </source>
</reference>
<feature type="compositionally biased region" description="Low complexity" evidence="1">
    <location>
        <begin position="270"/>
        <end position="284"/>
    </location>
</feature>